<keyword evidence="1" id="KW-0067">ATP-binding</keyword>
<organism evidence="1 2">
    <name type="scientific">Malaciobacter pacificus</name>
    <dbReference type="NCBI Taxonomy" id="1080223"/>
    <lineage>
        <taxon>Bacteria</taxon>
        <taxon>Pseudomonadati</taxon>
        <taxon>Campylobacterota</taxon>
        <taxon>Epsilonproteobacteria</taxon>
        <taxon>Campylobacterales</taxon>
        <taxon>Arcobacteraceae</taxon>
        <taxon>Malaciobacter</taxon>
    </lineage>
</organism>
<dbReference type="EMBL" id="CP035928">
    <property type="protein sequence ID" value="QEP33451.1"/>
    <property type="molecule type" value="Genomic_DNA"/>
</dbReference>
<gene>
    <name evidence="1" type="primary">addB</name>
    <name evidence="1" type="ORF">APAC_0289</name>
</gene>
<dbReference type="OrthoDB" id="9766257at2"/>
<dbReference type="RefSeq" id="WP_130232419.1">
    <property type="nucleotide sequence ID" value="NZ_BMEF01000001.1"/>
</dbReference>
<dbReference type="SUPFAM" id="SSF52540">
    <property type="entry name" value="P-loop containing nucleoside triphosphate hydrolases"/>
    <property type="match status" value="1"/>
</dbReference>
<accession>A0A5C2H3G5</accession>
<keyword evidence="2" id="KW-1185">Reference proteome</keyword>
<name>A0A5C2H3G5_9BACT</name>
<reference evidence="1 2" key="1">
    <citation type="submission" date="2019-09" db="EMBL/GenBank/DDBJ databases">
        <title>Complete genome sequencing of four Arcobacter species reveals a diverse suite of mobile elements.</title>
        <authorList>
            <person name="Miller W.G."/>
            <person name="Yee E."/>
            <person name="Bono J.L."/>
        </authorList>
    </citation>
    <scope>NUCLEOTIDE SEQUENCE [LARGE SCALE GENOMIC DNA]</scope>
    <source>
        <strain evidence="1 2">LMG 26638</strain>
    </source>
</reference>
<dbReference type="KEGG" id="apai:APAC_0289"/>
<evidence type="ECO:0000313" key="2">
    <source>
        <dbReference type="Proteomes" id="UP000322726"/>
    </source>
</evidence>
<dbReference type="GO" id="GO:0004386">
    <property type="term" value="F:helicase activity"/>
    <property type="evidence" value="ECO:0007669"/>
    <property type="project" value="UniProtKB-KW"/>
</dbReference>
<dbReference type="AlphaFoldDB" id="A0A5C2H3G5"/>
<reference evidence="2" key="2">
    <citation type="submission" date="2019-09" db="EMBL/GenBank/DDBJ databases">
        <title>Complete genome sequencing of four Arcobacter species reveals a diverse suite of mobile elements.</title>
        <authorList>
            <person name="On S.L.W."/>
            <person name="Miller W.G."/>
            <person name="Biggs P."/>
            <person name="Cornelius A."/>
            <person name="Vandamme P."/>
        </authorList>
    </citation>
    <scope>NUCLEOTIDE SEQUENCE [LARGE SCALE GENOMIC DNA]</scope>
    <source>
        <strain evidence="2">LMG 26638</strain>
    </source>
</reference>
<dbReference type="InterPro" id="IPR011335">
    <property type="entry name" value="Restrct_endonuc-II-like"/>
</dbReference>
<dbReference type="InterPro" id="IPR011604">
    <property type="entry name" value="PDDEXK-like_dom_sf"/>
</dbReference>
<dbReference type="InterPro" id="IPR038726">
    <property type="entry name" value="PDDEXK_AddAB-type"/>
</dbReference>
<dbReference type="Pfam" id="PF12705">
    <property type="entry name" value="PDDEXK_1"/>
    <property type="match status" value="1"/>
</dbReference>
<dbReference type="Proteomes" id="UP000322726">
    <property type="component" value="Chromosome"/>
</dbReference>
<sequence>MQFKKKLLVFPTHRSIRTYLSKEKENNKLLPFCITIDEFLKKSITLSGKKYCEEEQRVLFLNEAIKNTNISKLGISSEFSNFLKQSDYIYRFLLEISSEKIDIEKIKSVDTYEFYIEHLSILEKIKHNYEEILGKENFVDRINLSKFYKINKRFINKFDCIELYFEGYFTKIEFDIIEKISSQKELSINFYSNDYNKKSISIFNDIFDYEFKSNYEYKINLTKKEIINEIETKKVVDNFSIKGFSSRLNQIAFIKNSIVDAVNSGINPSNIAVVLPDENFAQTIQLFDNEKYFNYAMGKSIKNHKLYQISHAIHSYISDDEVKHVKNLEYLGIKKEIIDETIKKVWKHNCSKDLLEIITTYIKNFENNDEVLEKFNELLYKLNILIFSTTNKILVKDVFKVLLQKISSITLDDVNSGKITVLGLLETRAVAFDCVIICDFNEDYIPKKSVKDKFLSTNIKQNVGLPTSSDRESLQKYYYKRLCDSTKRIYISYVKNDTSQISRFANELFDDKINSKNEDNSYKHILYNNHSISYLNEEIIDKIDLSKFTWSATSFKTYLECKRKFYLNYILKIKEHDISLKPKSYELGNIIHNILEEYYNQDFRDFSIIEELFNKYKTSNAFLTLDLEIWKKKLYKFYELDNKRLETRKIVGLEKQFNSTFDGIKIKGTIDRIDKYEDRYEVLDYKTSSSLKVDSIKTSENSKDFQLEFYYIAMNDIYKTDKIDCFYYDLSTNSLKQEVALDRKLELLSQKFDEIKEISKKEISFTKCEEKSTCQYCQYKIICDRE</sequence>
<reference evidence="1 2" key="3">
    <citation type="submission" date="2019-09" db="EMBL/GenBank/DDBJ databases">
        <title>Taxonomic note: a critical rebuttal of the proposed division of the genus Arcobacter into six genera, emended descriptions of Arcobacter anaerophilus and the genus Arcobacter, and an assessment of genus-level boundaries for Epsilonproteobacteria using in silico genomic comparator tools.</title>
        <authorList>
            <person name="On S.L.W."/>
            <person name="Miller W.G."/>
            <person name="Biggs P."/>
            <person name="Cornelius A."/>
            <person name="Vandamme P."/>
        </authorList>
    </citation>
    <scope>NUCLEOTIDE SEQUENCE [LARGE SCALE GENOMIC DNA]</scope>
    <source>
        <strain evidence="1 2">LMG 26638</strain>
    </source>
</reference>
<proteinExistence type="predicted"/>
<keyword evidence="1" id="KW-0378">Hydrolase</keyword>
<keyword evidence="1" id="KW-0347">Helicase</keyword>
<evidence type="ECO:0000313" key="1">
    <source>
        <dbReference type="EMBL" id="QEP33451.1"/>
    </source>
</evidence>
<protein>
    <submittedName>
        <fullName evidence="1">AddAB recombination complex, helicase AddB</fullName>
    </submittedName>
</protein>
<dbReference type="InterPro" id="IPR027417">
    <property type="entry name" value="P-loop_NTPase"/>
</dbReference>
<dbReference type="Gene3D" id="3.90.320.10">
    <property type="match status" value="1"/>
</dbReference>
<dbReference type="SUPFAM" id="SSF52980">
    <property type="entry name" value="Restriction endonuclease-like"/>
    <property type="match status" value="1"/>
</dbReference>
<keyword evidence="1" id="KW-0547">Nucleotide-binding</keyword>